<dbReference type="InterPro" id="IPR028920">
    <property type="entry name" value="Tox-ART-HYD1_dom"/>
</dbReference>
<evidence type="ECO:0000256" key="1">
    <source>
        <dbReference type="SAM" id="MobiDB-lite"/>
    </source>
</evidence>
<sequence>MANWQYYHYTNAAGAEGIINERLLRSLNGVMLSTLKPEDHSRDDILHSIHGSTIPTQFKDRADKIVYVNATKLDSSKLNQIQPNLFKYSGDIRVSRVDVKDTPHCVNRQSSSSSTNNNTTGSSRSSARENQFYYYTNQRTAARIRTSGQSAPNCIVLLTTMEPENHFRDQILETLYGEYYDRNLYASCADWCIKMDSSKLDTSKLVKISDEVYEYSGVLEVSEEDVMDKPKCNKGGPSNGQNEYFYHYTDSKGAHAIKQTGYIKISRSSGSFGPGVYFTDMEPTVFFRDDILQNNYGAMNYRFVNRADFVVRVKKSDLVHGTIRKVSDNITNDCTRTIFVYDREVRISPSDVYLKPKCYRAE</sequence>
<feature type="compositionally biased region" description="Low complexity" evidence="1">
    <location>
        <begin position="110"/>
        <end position="125"/>
    </location>
</feature>
<name>A0A9Q0NH52_9DIPT</name>
<dbReference type="AlphaFoldDB" id="A0A9Q0NH52"/>
<protein>
    <recommendedName>
        <fullName evidence="2">Tox-ART-HYD1 domain-containing protein</fullName>
    </recommendedName>
</protein>
<feature type="region of interest" description="Disordered" evidence="1">
    <location>
        <begin position="103"/>
        <end position="129"/>
    </location>
</feature>
<dbReference type="Proteomes" id="UP001151699">
    <property type="component" value="Chromosome A"/>
</dbReference>
<dbReference type="OrthoDB" id="7795840at2759"/>
<dbReference type="Pfam" id="PF15633">
    <property type="entry name" value="Tox-ART-HYD1"/>
    <property type="match status" value="1"/>
</dbReference>
<comment type="caution">
    <text evidence="3">The sequence shown here is derived from an EMBL/GenBank/DDBJ whole genome shotgun (WGS) entry which is preliminary data.</text>
</comment>
<gene>
    <name evidence="3" type="ORF">Bhyg_04727</name>
</gene>
<keyword evidence="4" id="KW-1185">Reference proteome</keyword>
<organism evidence="3 4">
    <name type="scientific">Pseudolycoriella hygida</name>
    <dbReference type="NCBI Taxonomy" id="35572"/>
    <lineage>
        <taxon>Eukaryota</taxon>
        <taxon>Metazoa</taxon>
        <taxon>Ecdysozoa</taxon>
        <taxon>Arthropoda</taxon>
        <taxon>Hexapoda</taxon>
        <taxon>Insecta</taxon>
        <taxon>Pterygota</taxon>
        <taxon>Neoptera</taxon>
        <taxon>Endopterygota</taxon>
        <taxon>Diptera</taxon>
        <taxon>Nematocera</taxon>
        <taxon>Sciaroidea</taxon>
        <taxon>Sciaridae</taxon>
        <taxon>Pseudolycoriella</taxon>
    </lineage>
</organism>
<accession>A0A9Q0NH52</accession>
<evidence type="ECO:0000313" key="4">
    <source>
        <dbReference type="Proteomes" id="UP001151699"/>
    </source>
</evidence>
<proteinExistence type="predicted"/>
<feature type="domain" description="Tox-ART-HYD1" evidence="2">
    <location>
        <begin position="246"/>
        <end position="319"/>
    </location>
</feature>
<evidence type="ECO:0000313" key="3">
    <source>
        <dbReference type="EMBL" id="KAJ6649491.1"/>
    </source>
</evidence>
<evidence type="ECO:0000259" key="2">
    <source>
        <dbReference type="Pfam" id="PF15633"/>
    </source>
</evidence>
<reference evidence="3" key="1">
    <citation type="submission" date="2022-07" db="EMBL/GenBank/DDBJ databases">
        <authorList>
            <person name="Trinca V."/>
            <person name="Uliana J.V.C."/>
            <person name="Torres T.T."/>
            <person name="Ward R.J."/>
            <person name="Monesi N."/>
        </authorList>
    </citation>
    <scope>NUCLEOTIDE SEQUENCE</scope>
    <source>
        <strain evidence="3">HSMRA1968</strain>
        <tissue evidence="3">Whole embryos</tissue>
    </source>
</reference>
<dbReference type="EMBL" id="WJQU01000001">
    <property type="protein sequence ID" value="KAJ6649491.1"/>
    <property type="molecule type" value="Genomic_DNA"/>
</dbReference>